<dbReference type="AlphaFoldDB" id="A0A5J4RFK9"/>
<accession>A0A5J4RFK9</accession>
<comment type="caution">
    <text evidence="1">The sequence shown here is derived from an EMBL/GenBank/DDBJ whole genome shotgun (WGS) entry which is preliminary data.</text>
</comment>
<sequence length="304" mass="35858">MQINKAIKSQKSELLSYFRDRASEFLTEIKGKFSETQADKRARAINEKLNQTKNNLTTTLLQQADREHWTNTEKLEALLMITYCHNVVMIESRNSVRPYEYMDFSRRIGELWDPFCKLCFYYPVNDVSLFVPPLFSEVKAELTNEIIAYIDNLTITDREKQELKSYYEKVWSLVTSGEIQLELDLHFICQGQKYVVDFKSGFGSNEKGNTNRLLLVATIYQNIDENYKCLLFVRSEENNSYFNTLKNSGIWEACCGNEAYQKIQDYAGYDLKQWIEANINWEDDFNTETVNHLNENNLLQYLRW</sequence>
<name>A0A5J4RFK9_9ZZZZ</name>
<protein>
    <submittedName>
        <fullName evidence="1">Uncharacterized protein</fullName>
    </submittedName>
</protein>
<dbReference type="EMBL" id="SNRY01001243">
    <property type="protein sequence ID" value="KAA6332422.1"/>
    <property type="molecule type" value="Genomic_DNA"/>
</dbReference>
<organism evidence="1">
    <name type="scientific">termite gut metagenome</name>
    <dbReference type="NCBI Taxonomy" id="433724"/>
    <lineage>
        <taxon>unclassified sequences</taxon>
        <taxon>metagenomes</taxon>
        <taxon>organismal metagenomes</taxon>
    </lineage>
</organism>
<evidence type="ECO:0000313" key="1">
    <source>
        <dbReference type="EMBL" id="KAA6332422.1"/>
    </source>
</evidence>
<proteinExistence type="predicted"/>
<reference evidence="1" key="1">
    <citation type="submission" date="2019-03" db="EMBL/GenBank/DDBJ databases">
        <title>Single cell metagenomics reveals metabolic interactions within the superorganism composed of flagellate Streblomastix strix and complex community of Bacteroidetes bacteria on its surface.</title>
        <authorList>
            <person name="Treitli S.C."/>
            <person name="Kolisko M."/>
            <person name="Husnik F."/>
            <person name="Keeling P."/>
            <person name="Hampl V."/>
        </authorList>
    </citation>
    <scope>NUCLEOTIDE SEQUENCE</scope>
    <source>
        <strain evidence="1">STM</strain>
    </source>
</reference>
<gene>
    <name evidence="1" type="ORF">EZS27_019071</name>
</gene>